<dbReference type="Proteomes" id="UP001386437">
    <property type="component" value="Unassembled WGS sequence"/>
</dbReference>
<organism evidence="1 2">
    <name type="scientific">Paraburkholderia bengalensis</name>
    <dbReference type="NCBI Taxonomy" id="2747562"/>
    <lineage>
        <taxon>Bacteria</taxon>
        <taxon>Pseudomonadati</taxon>
        <taxon>Pseudomonadota</taxon>
        <taxon>Betaproteobacteria</taxon>
        <taxon>Burkholderiales</taxon>
        <taxon>Burkholderiaceae</taxon>
        <taxon>Paraburkholderia</taxon>
    </lineage>
</organism>
<keyword evidence="2" id="KW-1185">Reference proteome</keyword>
<protein>
    <submittedName>
        <fullName evidence="1">Uncharacterized protein</fullName>
    </submittedName>
</protein>
<name>A0ABU8IYJ3_9BURK</name>
<evidence type="ECO:0000313" key="1">
    <source>
        <dbReference type="EMBL" id="MEI6000485.1"/>
    </source>
</evidence>
<gene>
    <name evidence="1" type="ORF">H3V53_25805</name>
</gene>
<sequence length="147" mass="16492">MHDTWQFQIRITVSDERAGALRADPQSDAYAPLHDVLRRHSASLKCQFDAFADYVAQAEQMGADAYPLYEWTRQTIGNPEKKARYLRSFTAYVNGEQVYQQEIADSLEAALSTLSALDRESGIERVVKYDTNPANNPQPPRSGGGTH</sequence>
<dbReference type="EMBL" id="JACFYJ010000051">
    <property type="protein sequence ID" value="MEI6000485.1"/>
    <property type="molecule type" value="Genomic_DNA"/>
</dbReference>
<dbReference type="RefSeq" id="WP_336600414.1">
    <property type="nucleotide sequence ID" value="NZ_JACFYJ010000051.1"/>
</dbReference>
<proteinExistence type="predicted"/>
<evidence type="ECO:0000313" key="2">
    <source>
        <dbReference type="Proteomes" id="UP001386437"/>
    </source>
</evidence>
<reference evidence="1 2" key="1">
    <citation type="journal article" date="2022" name="Arch. Microbiol.">
        <title>Paraburkholderia bengalensis sp. nov. isolated from roots of Oryza sativa, IR64.</title>
        <authorList>
            <person name="Nag P."/>
            <person name="Mondal N."/>
            <person name="Sarkar J."/>
            <person name="Das S."/>
        </authorList>
    </citation>
    <scope>NUCLEOTIDE SEQUENCE [LARGE SCALE GENOMIC DNA]</scope>
    <source>
        <strain evidence="1 2">IR64_4_BI</strain>
    </source>
</reference>
<comment type="caution">
    <text evidence="1">The sequence shown here is derived from an EMBL/GenBank/DDBJ whole genome shotgun (WGS) entry which is preliminary data.</text>
</comment>
<accession>A0ABU8IYJ3</accession>